<dbReference type="Gramene" id="LPERR03G34100.1">
    <property type="protein sequence ID" value="LPERR03G34100.1"/>
    <property type="gene ID" value="LPERR03G34100"/>
</dbReference>
<dbReference type="Proteomes" id="UP000032180">
    <property type="component" value="Chromosome 3"/>
</dbReference>
<feature type="region of interest" description="Disordered" evidence="1">
    <location>
        <begin position="1"/>
        <end position="23"/>
    </location>
</feature>
<dbReference type="STRING" id="77586.A0A0D9W125"/>
<dbReference type="InterPro" id="IPR038253">
    <property type="entry name" value="SRP68_N_sf"/>
</dbReference>
<protein>
    <submittedName>
        <fullName evidence="2">Uncharacterized protein</fullName>
    </submittedName>
</protein>
<reference evidence="3" key="2">
    <citation type="submission" date="2013-12" db="EMBL/GenBank/DDBJ databases">
        <authorList>
            <person name="Yu Y."/>
            <person name="Lee S."/>
            <person name="de Baynast K."/>
            <person name="Wissotski M."/>
            <person name="Liu L."/>
            <person name="Talag J."/>
            <person name="Goicoechea J."/>
            <person name="Angelova A."/>
            <person name="Jetty R."/>
            <person name="Kudrna D."/>
            <person name="Golser W."/>
            <person name="Rivera L."/>
            <person name="Zhang J."/>
            <person name="Wing R."/>
        </authorList>
    </citation>
    <scope>NUCLEOTIDE SEQUENCE</scope>
</reference>
<sequence>MVFFAKQTHPPNPLTPPAARPPLSLSLAAGRRWQSLGPSRIAPPLPSANTSCPIARARRTGGAMSKPADQSPPSDMEVDATAAEEKPLVRFSINVLELMREAQMQHGLRHGDYTRYRLILMQKGSEKSQCFI</sequence>
<keyword evidence="3" id="KW-1185">Reference proteome</keyword>
<accession>A0A0D9W125</accession>
<dbReference type="EnsemblPlants" id="LPERR03G34100.1">
    <property type="protein sequence ID" value="LPERR03G34100.1"/>
    <property type="gene ID" value="LPERR03G34100"/>
</dbReference>
<dbReference type="Gene3D" id="1.10.3450.40">
    <property type="entry name" value="Signal recognition particle, SRP68 subunit, RNA-binding domain"/>
    <property type="match status" value="1"/>
</dbReference>
<proteinExistence type="predicted"/>
<reference evidence="2 3" key="1">
    <citation type="submission" date="2012-08" db="EMBL/GenBank/DDBJ databases">
        <title>Oryza genome evolution.</title>
        <authorList>
            <person name="Wing R.A."/>
        </authorList>
    </citation>
    <scope>NUCLEOTIDE SEQUENCE</scope>
</reference>
<dbReference type="HOGENOM" id="CLU_1920108_0_0_1"/>
<evidence type="ECO:0000313" key="2">
    <source>
        <dbReference type="EnsemblPlants" id="LPERR03G34100.1"/>
    </source>
</evidence>
<dbReference type="eggNOG" id="KOG2460">
    <property type="taxonomic scope" value="Eukaryota"/>
</dbReference>
<organism evidence="2 3">
    <name type="scientific">Leersia perrieri</name>
    <dbReference type="NCBI Taxonomy" id="77586"/>
    <lineage>
        <taxon>Eukaryota</taxon>
        <taxon>Viridiplantae</taxon>
        <taxon>Streptophyta</taxon>
        <taxon>Embryophyta</taxon>
        <taxon>Tracheophyta</taxon>
        <taxon>Spermatophyta</taxon>
        <taxon>Magnoliopsida</taxon>
        <taxon>Liliopsida</taxon>
        <taxon>Poales</taxon>
        <taxon>Poaceae</taxon>
        <taxon>BOP clade</taxon>
        <taxon>Oryzoideae</taxon>
        <taxon>Oryzeae</taxon>
        <taxon>Oryzinae</taxon>
        <taxon>Leersia</taxon>
    </lineage>
</organism>
<dbReference type="AlphaFoldDB" id="A0A0D9W125"/>
<evidence type="ECO:0000256" key="1">
    <source>
        <dbReference type="SAM" id="MobiDB-lite"/>
    </source>
</evidence>
<name>A0A0D9W125_9ORYZ</name>
<feature type="compositionally biased region" description="Pro residues" evidence="1">
    <location>
        <begin position="10"/>
        <end position="20"/>
    </location>
</feature>
<feature type="region of interest" description="Disordered" evidence="1">
    <location>
        <begin position="58"/>
        <end position="83"/>
    </location>
</feature>
<dbReference type="GO" id="GO:0003723">
    <property type="term" value="F:RNA binding"/>
    <property type="evidence" value="ECO:0007669"/>
    <property type="project" value="InterPro"/>
</dbReference>
<evidence type="ECO:0000313" key="3">
    <source>
        <dbReference type="Proteomes" id="UP000032180"/>
    </source>
</evidence>
<reference evidence="2" key="3">
    <citation type="submission" date="2015-04" db="UniProtKB">
        <authorList>
            <consortium name="EnsemblPlants"/>
        </authorList>
    </citation>
    <scope>IDENTIFICATION</scope>
</reference>